<dbReference type="Gene3D" id="2.40.33.20">
    <property type="entry name" value="PK beta-barrel domain-like"/>
    <property type="match status" value="1"/>
</dbReference>
<protein>
    <submittedName>
        <fullName evidence="2">MOSC domain-containing protein</fullName>
    </submittedName>
</protein>
<reference evidence="2 3" key="1">
    <citation type="submission" date="2024-09" db="EMBL/GenBank/DDBJ databases">
        <authorList>
            <person name="Sun Q."/>
            <person name="Mori K."/>
        </authorList>
    </citation>
    <scope>NUCLEOTIDE SEQUENCE [LARGE SCALE GENOMIC DNA]</scope>
    <source>
        <strain evidence="2 3">CCM 7659</strain>
    </source>
</reference>
<dbReference type="Pfam" id="PF03476">
    <property type="entry name" value="MOSC_N"/>
    <property type="match status" value="1"/>
</dbReference>
<keyword evidence="3" id="KW-1185">Reference proteome</keyword>
<dbReference type="EMBL" id="JBHMDY010000004">
    <property type="protein sequence ID" value="MFB9259424.1"/>
    <property type="molecule type" value="Genomic_DNA"/>
</dbReference>
<dbReference type="InterPro" id="IPR005303">
    <property type="entry name" value="MOCOS_middle"/>
</dbReference>
<dbReference type="Proteomes" id="UP001589700">
    <property type="component" value="Unassembled WGS sequence"/>
</dbReference>
<evidence type="ECO:0000313" key="2">
    <source>
        <dbReference type="EMBL" id="MFB9259424.1"/>
    </source>
</evidence>
<dbReference type="InterPro" id="IPR011037">
    <property type="entry name" value="Pyrv_Knase-like_insert_dom_sf"/>
</dbReference>
<name>A0ABV5JRS0_9ACTN</name>
<evidence type="ECO:0000313" key="3">
    <source>
        <dbReference type="Proteomes" id="UP001589700"/>
    </source>
</evidence>
<feature type="domain" description="MOSC" evidence="1">
    <location>
        <begin position="126"/>
        <end position="270"/>
    </location>
</feature>
<dbReference type="InterPro" id="IPR005302">
    <property type="entry name" value="MoCF_Sase_C"/>
</dbReference>
<gene>
    <name evidence="2" type="ORF">ACFFVD_06370</name>
</gene>
<dbReference type="PROSITE" id="PS51340">
    <property type="entry name" value="MOSC"/>
    <property type="match status" value="1"/>
</dbReference>
<proteinExistence type="predicted"/>
<comment type="caution">
    <text evidence="2">The sequence shown here is derived from an EMBL/GenBank/DDBJ whole genome shotgun (WGS) entry which is preliminary data.</text>
</comment>
<dbReference type="SUPFAM" id="SSF50800">
    <property type="entry name" value="PK beta-barrel domain-like"/>
    <property type="match status" value="1"/>
</dbReference>
<dbReference type="RefSeq" id="WP_182633613.1">
    <property type="nucleotide sequence ID" value="NZ_JAALDM010000324.1"/>
</dbReference>
<sequence>MSHAGMGGNDRLVTMHVGEVSELWRFPVKSMRGDRLAATAVTERWGFPGDRGWALRDEQTGHLTNAKKLGSLLQFHARYLAEPIADGAPPVEITLPGGRKVRSNDDNDINDALSAAAGRCVSLWPRQSPDSQAHDRRGRLSEAELSGTYFDAMPLSLATTSALGALQGAVPDSVIDPRRFRKNIIVSTGSGSGGFPEFDWVGRRLQLGEVTCEVTVRIPRCVMVNLPQAELPHDGSVLKTLAARTGMDFGVYLRVIEPGRISEGDEVHLH</sequence>
<dbReference type="Pfam" id="PF03473">
    <property type="entry name" value="MOSC"/>
    <property type="match status" value="1"/>
</dbReference>
<evidence type="ECO:0000259" key="1">
    <source>
        <dbReference type="PROSITE" id="PS51340"/>
    </source>
</evidence>
<organism evidence="2 3">
    <name type="scientific">Dietzia aerolata</name>
    <dbReference type="NCBI Taxonomy" id="595984"/>
    <lineage>
        <taxon>Bacteria</taxon>
        <taxon>Bacillati</taxon>
        <taxon>Actinomycetota</taxon>
        <taxon>Actinomycetes</taxon>
        <taxon>Mycobacteriales</taxon>
        <taxon>Dietziaceae</taxon>
        <taxon>Dietzia</taxon>
    </lineage>
</organism>
<accession>A0ABV5JRS0</accession>